<proteinExistence type="predicted"/>
<dbReference type="Proteomes" id="UP000255213">
    <property type="component" value="Unassembled WGS sequence"/>
</dbReference>
<gene>
    <name evidence="1" type="ORF">BU200_02965</name>
    <name evidence="2" type="ORF">NCTC12957_00772</name>
</gene>
<evidence type="ECO:0000313" key="1">
    <source>
        <dbReference type="EMBL" id="OLF50225.1"/>
    </source>
</evidence>
<dbReference type="EMBL" id="MSJL01000009">
    <property type="protein sequence ID" value="OLF50225.1"/>
    <property type="molecule type" value="Genomic_DNA"/>
</dbReference>
<dbReference type="Proteomes" id="UP000186437">
    <property type="component" value="Unassembled WGS sequence"/>
</dbReference>
<accession>A0A1Q8EEK2</accession>
<name>A0A1Q8EEK2_STRAI</name>
<dbReference type="OrthoDB" id="2228441at2"/>
<sequence>MRELYSSEKKWIKLMLKADFKGKKIITEQLSNAYVISEEITRGFASIKLGTFTKIRYPFPERVPITMLVYIDDLKGYRPIEFLLHVVDGYVDELEIFDAAGFDIEDYSSIPLDNIKYQT</sequence>
<dbReference type="RefSeq" id="WP_142237016.1">
    <property type="nucleotide sequence ID" value="NZ_MSJL01000009.1"/>
</dbReference>
<protein>
    <submittedName>
        <fullName evidence="1">Uncharacterized protein</fullName>
    </submittedName>
</protein>
<evidence type="ECO:0000313" key="3">
    <source>
        <dbReference type="Proteomes" id="UP000186437"/>
    </source>
</evidence>
<keyword evidence="3" id="KW-1185">Reference proteome</keyword>
<evidence type="ECO:0000313" key="4">
    <source>
        <dbReference type="Proteomes" id="UP000255213"/>
    </source>
</evidence>
<organism evidence="1 3">
    <name type="scientific">Streptococcus acidominimus</name>
    <dbReference type="NCBI Taxonomy" id="1326"/>
    <lineage>
        <taxon>Bacteria</taxon>
        <taxon>Bacillati</taxon>
        <taxon>Bacillota</taxon>
        <taxon>Bacilli</taxon>
        <taxon>Lactobacillales</taxon>
        <taxon>Streptococcaceae</taxon>
        <taxon>Streptococcus</taxon>
    </lineage>
</organism>
<reference evidence="3" key="1">
    <citation type="submission" date="2016-12" db="EMBL/GenBank/DDBJ databases">
        <authorList>
            <person name="Gulvik C.A."/>
        </authorList>
    </citation>
    <scope>NUCLEOTIDE SEQUENCE [LARGE SCALE GENOMIC DNA]</scope>
    <source>
        <strain evidence="3">ATCC 51725</strain>
    </source>
</reference>
<dbReference type="AlphaFoldDB" id="A0A1Q8EEK2"/>
<reference evidence="2 4" key="3">
    <citation type="submission" date="2018-06" db="EMBL/GenBank/DDBJ databases">
        <authorList>
            <consortium name="Pathogen Informatics"/>
            <person name="Doyle S."/>
        </authorList>
    </citation>
    <scope>NUCLEOTIDE SEQUENCE [LARGE SCALE GENOMIC DNA]</scope>
    <source>
        <strain evidence="2 4">NCTC12957</strain>
    </source>
</reference>
<reference evidence="1" key="2">
    <citation type="submission" date="2016-12" db="EMBL/GenBank/DDBJ databases">
        <authorList>
            <person name="Song W.-J."/>
            <person name="Kurnit D.M."/>
        </authorList>
    </citation>
    <scope>NUCLEOTIDE SEQUENCE [LARGE SCALE GENOMIC DNA]</scope>
    <source>
        <strain evidence="1">ATCC 51725</strain>
    </source>
</reference>
<evidence type="ECO:0000313" key="2">
    <source>
        <dbReference type="EMBL" id="SUN06699.1"/>
    </source>
</evidence>
<dbReference type="EMBL" id="UHEN01000001">
    <property type="protein sequence ID" value="SUN06699.1"/>
    <property type="molecule type" value="Genomic_DNA"/>
</dbReference>